<feature type="transmembrane region" description="Helical" evidence="2">
    <location>
        <begin position="122"/>
        <end position="140"/>
    </location>
</feature>
<feature type="region of interest" description="Disordered" evidence="1">
    <location>
        <begin position="153"/>
        <end position="172"/>
    </location>
</feature>
<keyword evidence="4" id="KW-1185">Reference proteome</keyword>
<keyword evidence="2" id="KW-1133">Transmembrane helix</keyword>
<organism evidence="3 4">
    <name type="scientific">Paenibacillus taihuensis</name>
    <dbReference type="NCBI Taxonomy" id="1156355"/>
    <lineage>
        <taxon>Bacteria</taxon>
        <taxon>Bacillati</taxon>
        <taxon>Bacillota</taxon>
        <taxon>Bacilli</taxon>
        <taxon>Bacillales</taxon>
        <taxon>Paenibacillaceae</taxon>
        <taxon>Paenibacillus</taxon>
    </lineage>
</organism>
<dbReference type="InterPro" id="IPR006750">
    <property type="entry name" value="YdcZ"/>
</dbReference>
<dbReference type="RefSeq" id="WP_116188460.1">
    <property type="nucleotide sequence ID" value="NZ_QTTN01000007.1"/>
</dbReference>
<name>A0A3D9S710_9BACL</name>
<dbReference type="PANTHER" id="PTHR34821">
    <property type="entry name" value="INNER MEMBRANE PROTEIN YDCZ"/>
    <property type="match status" value="1"/>
</dbReference>
<keyword evidence="2" id="KW-0812">Transmembrane</keyword>
<evidence type="ECO:0000313" key="4">
    <source>
        <dbReference type="Proteomes" id="UP000256304"/>
    </source>
</evidence>
<dbReference type="OrthoDB" id="2382207at2"/>
<dbReference type="EMBL" id="QTTN01000007">
    <property type="protein sequence ID" value="REE88947.1"/>
    <property type="molecule type" value="Genomic_DNA"/>
</dbReference>
<reference evidence="3 4" key="1">
    <citation type="submission" date="2018-08" db="EMBL/GenBank/DDBJ databases">
        <title>Genomic Encyclopedia of Type Strains, Phase III (KMG-III): the genomes of soil and plant-associated and newly described type strains.</title>
        <authorList>
            <person name="Whitman W."/>
        </authorList>
    </citation>
    <scope>NUCLEOTIDE SEQUENCE [LARGE SCALE GENOMIC DNA]</scope>
    <source>
        <strain evidence="3 4">CGMCC 1.10966</strain>
    </source>
</reference>
<feature type="compositionally biased region" description="Basic and acidic residues" evidence="1">
    <location>
        <begin position="163"/>
        <end position="172"/>
    </location>
</feature>
<comment type="caution">
    <text evidence="3">The sequence shown here is derived from an EMBL/GenBank/DDBJ whole genome shotgun (WGS) entry which is preliminary data.</text>
</comment>
<dbReference type="GO" id="GO:0005886">
    <property type="term" value="C:plasma membrane"/>
    <property type="evidence" value="ECO:0007669"/>
    <property type="project" value="TreeGrafter"/>
</dbReference>
<accession>A0A3D9S710</accession>
<evidence type="ECO:0000313" key="3">
    <source>
        <dbReference type="EMBL" id="REE88947.1"/>
    </source>
</evidence>
<dbReference type="Pfam" id="PF04657">
    <property type="entry name" value="DMT_YdcZ"/>
    <property type="match status" value="1"/>
</dbReference>
<sequence>MMVGVVLALMAGMLVSVQTLFNNKVNTAVHSHTTTALVLGMGFIASLGVGVIMEGADFFNWPAMPLWFWFSGLLGIGVVTCVVKGVRLLGPSTSTTMVMASQLVCALWWDSTGWFGLEQVPFSWQKAIGVTALIAGLLLFKFQTQAKTSKADLSKPLTNSAGDSKRRSEYVS</sequence>
<feature type="transmembrane region" description="Helical" evidence="2">
    <location>
        <begin position="66"/>
        <end position="89"/>
    </location>
</feature>
<gene>
    <name evidence="3" type="ORF">A8990_10743</name>
</gene>
<proteinExistence type="predicted"/>
<keyword evidence="2" id="KW-0472">Membrane</keyword>
<evidence type="ECO:0000256" key="2">
    <source>
        <dbReference type="SAM" id="Phobius"/>
    </source>
</evidence>
<dbReference type="PANTHER" id="PTHR34821:SF3">
    <property type="entry name" value="MEMBRANE PROTEIN"/>
    <property type="match status" value="1"/>
</dbReference>
<dbReference type="AlphaFoldDB" id="A0A3D9S710"/>
<protein>
    <submittedName>
        <fullName evidence="3">Transporter family-2 protein</fullName>
    </submittedName>
</protein>
<dbReference type="Proteomes" id="UP000256304">
    <property type="component" value="Unassembled WGS sequence"/>
</dbReference>
<evidence type="ECO:0000256" key="1">
    <source>
        <dbReference type="SAM" id="MobiDB-lite"/>
    </source>
</evidence>
<feature type="transmembrane region" description="Helical" evidence="2">
    <location>
        <begin position="35"/>
        <end position="54"/>
    </location>
</feature>